<dbReference type="EMBL" id="JAUMIT010000001">
    <property type="protein sequence ID" value="MDO3693751.1"/>
    <property type="molecule type" value="Genomic_DNA"/>
</dbReference>
<keyword evidence="3" id="KW-1185">Reference proteome</keyword>
<evidence type="ECO:0000313" key="2">
    <source>
        <dbReference type="EMBL" id="MDO3693751.1"/>
    </source>
</evidence>
<feature type="signal peptide" evidence="1">
    <location>
        <begin position="1"/>
        <end position="22"/>
    </location>
</feature>
<evidence type="ECO:0000313" key="3">
    <source>
        <dbReference type="Proteomes" id="UP001168642"/>
    </source>
</evidence>
<name>A0ABT8VP64_9FLAO</name>
<comment type="caution">
    <text evidence="2">The sequence shown here is derived from an EMBL/GenBank/DDBJ whole genome shotgun (WGS) entry which is preliminary data.</text>
</comment>
<gene>
    <name evidence="2" type="ORF">QVZ41_02675</name>
</gene>
<protein>
    <submittedName>
        <fullName evidence="2">Uncharacterized protein</fullName>
    </submittedName>
</protein>
<sequence>MKKTIYVISLLFVICCTLSCESDDLNYQNDFKNSEKAWISFKQSSNNSYQYIVTGGSVFTTYGWETTITVYNGVIIKRHFKYNADPENIPEENLEWTENENEINSEEHQYTSAATALTLDEVYDKAKKEWLIKRKDVSIYFETENNGLISTCGYVPKNCMDDCFYGITIKSIETLSVD</sequence>
<organism evidence="2 3">
    <name type="scientific">Wenyingzhuangia gilva</name>
    <dbReference type="NCBI Taxonomy" id="3057677"/>
    <lineage>
        <taxon>Bacteria</taxon>
        <taxon>Pseudomonadati</taxon>
        <taxon>Bacteroidota</taxon>
        <taxon>Flavobacteriia</taxon>
        <taxon>Flavobacteriales</taxon>
        <taxon>Flavobacteriaceae</taxon>
        <taxon>Wenyingzhuangia</taxon>
    </lineage>
</organism>
<keyword evidence="1" id="KW-0732">Signal</keyword>
<proteinExistence type="predicted"/>
<dbReference type="Proteomes" id="UP001168642">
    <property type="component" value="Unassembled WGS sequence"/>
</dbReference>
<accession>A0ABT8VP64</accession>
<evidence type="ECO:0000256" key="1">
    <source>
        <dbReference type="SAM" id="SignalP"/>
    </source>
</evidence>
<feature type="chain" id="PRO_5046431111" evidence="1">
    <location>
        <begin position="23"/>
        <end position="178"/>
    </location>
</feature>
<dbReference type="RefSeq" id="WP_302883002.1">
    <property type="nucleotide sequence ID" value="NZ_JAUMIT010000001.1"/>
</dbReference>
<reference evidence="2" key="1">
    <citation type="submission" date="2023-07" db="EMBL/GenBank/DDBJ databases">
        <title>Wenyingzhuangia sp. chi5 genome sequencing and assembly.</title>
        <authorList>
            <person name="Park S."/>
        </authorList>
    </citation>
    <scope>NUCLEOTIDE SEQUENCE</scope>
    <source>
        <strain evidence="2">Chi5</strain>
    </source>
</reference>